<dbReference type="PaxDb" id="2903-EOD12492"/>
<dbReference type="HOGENOM" id="CLU_948094_0_0_1"/>
<dbReference type="GeneID" id="17258639"/>
<dbReference type="KEGG" id="ehx:EMIHUDRAFT_120111"/>
<keyword evidence="2" id="KW-1185">Reference proteome</keyword>
<dbReference type="AlphaFoldDB" id="A0A0D3IMK7"/>
<dbReference type="EnsemblProtists" id="EOD12492">
    <property type="protein sequence ID" value="EOD12492"/>
    <property type="gene ID" value="EMIHUDRAFT_120111"/>
</dbReference>
<organism evidence="1 2">
    <name type="scientific">Emiliania huxleyi (strain CCMP1516)</name>
    <dbReference type="NCBI Taxonomy" id="280463"/>
    <lineage>
        <taxon>Eukaryota</taxon>
        <taxon>Haptista</taxon>
        <taxon>Haptophyta</taxon>
        <taxon>Prymnesiophyceae</taxon>
        <taxon>Isochrysidales</taxon>
        <taxon>Noelaerhabdaceae</taxon>
        <taxon>Emiliania</taxon>
    </lineage>
</organism>
<protein>
    <submittedName>
        <fullName evidence="1">Uncharacterized protein</fullName>
    </submittedName>
</protein>
<reference evidence="1" key="2">
    <citation type="submission" date="2024-10" db="UniProtKB">
        <authorList>
            <consortium name="EnsemblProtists"/>
        </authorList>
    </citation>
    <scope>IDENTIFICATION</scope>
</reference>
<evidence type="ECO:0000313" key="1">
    <source>
        <dbReference type="EnsemblProtists" id="EOD12492"/>
    </source>
</evidence>
<evidence type="ECO:0000313" key="2">
    <source>
        <dbReference type="Proteomes" id="UP000013827"/>
    </source>
</evidence>
<dbReference type="RefSeq" id="XP_005764921.1">
    <property type="nucleotide sequence ID" value="XM_005764864.1"/>
</dbReference>
<reference evidence="2" key="1">
    <citation type="journal article" date="2013" name="Nature">
        <title>Pan genome of the phytoplankton Emiliania underpins its global distribution.</title>
        <authorList>
            <person name="Read B.A."/>
            <person name="Kegel J."/>
            <person name="Klute M.J."/>
            <person name="Kuo A."/>
            <person name="Lefebvre S.C."/>
            <person name="Maumus F."/>
            <person name="Mayer C."/>
            <person name="Miller J."/>
            <person name="Monier A."/>
            <person name="Salamov A."/>
            <person name="Young J."/>
            <person name="Aguilar M."/>
            <person name="Claverie J.M."/>
            <person name="Frickenhaus S."/>
            <person name="Gonzalez K."/>
            <person name="Herman E.K."/>
            <person name="Lin Y.C."/>
            <person name="Napier J."/>
            <person name="Ogata H."/>
            <person name="Sarno A.F."/>
            <person name="Shmutz J."/>
            <person name="Schroeder D."/>
            <person name="de Vargas C."/>
            <person name="Verret F."/>
            <person name="von Dassow P."/>
            <person name="Valentin K."/>
            <person name="Van de Peer Y."/>
            <person name="Wheeler G."/>
            <person name="Dacks J.B."/>
            <person name="Delwiche C.F."/>
            <person name="Dyhrman S.T."/>
            <person name="Glockner G."/>
            <person name="John U."/>
            <person name="Richards T."/>
            <person name="Worden A.Z."/>
            <person name="Zhang X."/>
            <person name="Grigoriev I.V."/>
            <person name="Allen A.E."/>
            <person name="Bidle K."/>
            <person name="Borodovsky M."/>
            <person name="Bowler C."/>
            <person name="Brownlee C."/>
            <person name="Cock J.M."/>
            <person name="Elias M."/>
            <person name="Gladyshev V.N."/>
            <person name="Groth M."/>
            <person name="Guda C."/>
            <person name="Hadaegh A."/>
            <person name="Iglesias-Rodriguez M.D."/>
            <person name="Jenkins J."/>
            <person name="Jones B.M."/>
            <person name="Lawson T."/>
            <person name="Leese F."/>
            <person name="Lindquist E."/>
            <person name="Lobanov A."/>
            <person name="Lomsadze A."/>
            <person name="Malik S.B."/>
            <person name="Marsh M.E."/>
            <person name="Mackinder L."/>
            <person name="Mock T."/>
            <person name="Mueller-Roeber B."/>
            <person name="Pagarete A."/>
            <person name="Parker M."/>
            <person name="Probert I."/>
            <person name="Quesneville H."/>
            <person name="Raines C."/>
            <person name="Rensing S.A."/>
            <person name="Riano-Pachon D.M."/>
            <person name="Richier S."/>
            <person name="Rokitta S."/>
            <person name="Shiraiwa Y."/>
            <person name="Soanes D.M."/>
            <person name="van der Giezen M."/>
            <person name="Wahlund T.M."/>
            <person name="Williams B."/>
            <person name="Wilson W."/>
            <person name="Wolfe G."/>
            <person name="Wurch L.L."/>
        </authorList>
    </citation>
    <scope>NUCLEOTIDE SEQUENCE</scope>
</reference>
<name>A0A0D3IMK7_EMIH1</name>
<accession>A0A0D3IMK7</accession>
<dbReference type="Proteomes" id="UP000013827">
    <property type="component" value="Unassembled WGS sequence"/>
</dbReference>
<sequence>MLEEHCTGPCADQVSKLSAEVFGPPTGALGEGTFAAASQAPPWIHPGGPTVPGAQPLRDGADGREAVTGGEPPIWREYEGTWECTWISGDQDSFLASQGVPWFTRIGFQALGSGVGTGMTIRLVGDGSAWVVHFWLPGLPDYGESFTGAFATAYVFLLGFDGRLRKSDLPMIGRHSTVGAYERSGPMYAVRLDNGGYLTTRHELVDGGTGIIAHGAWIADGHPLTATTSFFRRVGAARNGSTPASSARGWDAAAGSAAATAANAHPLLSLYNKLYSKIALYIALQRTQFVTRRM</sequence>
<proteinExistence type="predicted"/>